<name>E9J809_SOLIN</name>
<evidence type="ECO:0000313" key="1">
    <source>
        <dbReference type="EMBL" id="EFZ11043.1"/>
    </source>
</evidence>
<reference evidence="1" key="1">
    <citation type="journal article" date="2011" name="Proc. Natl. Acad. Sci. U.S.A.">
        <title>The genome of the fire ant Solenopsis invicta.</title>
        <authorList>
            <person name="Wurm Y."/>
            <person name="Wang J."/>
            <person name="Riba-Grognuz O."/>
            <person name="Corona M."/>
            <person name="Nygaard S."/>
            <person name="Hunt B.G."/>
            <person name="Ingram K.K."/>
            <person name="Falquet L."/>
            <person name="Nipitwattanaphon M."/>
            <person name="Gotzek D."/>
            <person name="Dijkstra M.B."/>
            <person name="Oettler J."/>
            <person name="Comtesse F."/>
            <person name="Shih C.J."/>
            <person name="Wu W.J."/>
            <person name="Yang C.C."/>
            <person name="Thomas J."/>
            <person name="Beaudoing E."/>
            <person name="Pradervand S."/>
            <person name="Flegel V."/>
            <person name="Cook E.D."/>
            <person name="Fabbretti R."/>
            <person name="Stockinger H."/>
            <person name="Long L."/>
            <person name="Farmerie W.G."/>
            <person name="Oakey J."/>
            <person name="Boomsma J.J."/>
            <person name="Pamilo P."/>
            <person name="Yi S.V."/>
            <person name="Heinze J."/>
            <person name="Goodisman M.A."/>
            <person name="Farinelli L."/>
            <person name="Harshman K."/>
            <person name="Hulo N."/>
            <person name="Cerutti L."/>
            <person name="Xenarios I."/>
            <person name="Shoemaker D."/>
            <person name="Keller L."/>
        </authorList>
    </citation>
    <scope>NUCLEOTIDE SEQUENCE [LARGE SCALE GENOMIC DNA]</scope>
</reference>
<sequence length="104" mass="12039">MTSLSNLTALPLKLPIRHCLSRSLRTRLVSSLIFPYFDYCSAVLTDITGQLNFKLRRLMNACVRFIFDLRWATTFHPFIPSLNSCRRMTEDLIFSIVSSSRSFT</sequence>
<organism>
    <name type="scientific">Solenopsis invicta</name>
    <name type="common">Red imported fire ant</name>
    <name type="synonym">Solenopsis wagneri</name>
    <dbReference type="NCBI Taxonomy" id="13686"/>
    <lineage>
        <taxon>Eukaryota</taxon>
        <taxon>Metazoa</taxon>
        <taxon>Ecdysozoa</taxon>
        <taxon>Arthropoda</taxon>
        <taxon>Hexapoda</taxon>
        <taxon>Insecta</taxon>
        <taxon>Pterygota</taxon>
        <taxon>Neoptera</taxon>
        <taxon>Endopterygota</taxon>
        <taxon>Hymenoptera</taxon>
        <taxon>Apocrita</taxon>
        <taxon>Aculeata</taxon>
        <taxon>Formicoidea</taxon>
        <taxon>Formicidae</taxon>
        <taxon>Myrmicinae</taxon>
        <taxon>Solenopsis</taxon>
    </lineage>
</organism>
<dbReference type="HOGENOM" id="CLU_2253406_0_0_1"/>
<proteinExistence type="predicted"/>
<feature type="non-terminal residue" evidence="1">
    <location>
        <position position="104"/>
    </location>
</feature>
<dbReference type="EMBL" id="GL768726">
    <property type="protein sequence ID" value="EFZ11043.1"/>
    <property type="molecule type" value="Genomic_DNA"/>
</dbReference>
<gene>
    <name evidence="1" type="ORF">SINV_04930</name>
</gene>
<dbReference type="AlphaFoldDB" id="E9J809"/>
<protein>
    <submittedName>
        <fullName evidence="1">Uncharacterized protein</fullName>
    </submittedName>
</protein>
<accession>E9J809</accession>